<gene>
    <name evidence="2" type="primary">rffA</name>
    <name evidence="2" type="synonym">fcnA</name>
    <name evidence="2" type="synonym">wecE</name>
    <name evidence="2" type="ORF">I6U48_04865</name>
</gene>
<name>A0A949TWI8_9CLOT</name>
<dbReference type="GO" id="GO:0019180">
    <property type="term" value="F:dTDP-4-amino-4,6-dideoxygalactose transaminase activity"/>
    <property type="evidence" value="ECO:0007669"/>
    <property type="project" value="UniProtKB-EC"/>
</dbReference>
<evidence type="ECO:0000313" key="3">
    <source>
        <dbReference type="Proteomes" id="UP000694308"/>
    </source>
</evidence>
<evidence type="ECO:0000313" key="2">
    <source>
        <dbReference type="EMBL" id="MBV7272248.1"/>
    </source>
</evidence>
<dbReference type="Pfam" id="PF01041">
    <property type="entry name" value="DegT_DnrJ_EryC1"/>
    <property type="match status" value="1"/>
</dbReference>
<keyword evidence="2" id="KW-0808">Transferase</keyword>
<dbReference type="EC" id="2.6.1.59" evidence="2"/>
<dbReference type="CDD" id="cd00616">
    <property type="entry name" value="AHBA_syn"/>
    <property type="match status" value="1"/>
</dbReference>
<organism evidence="2 3">
    <name type="scientific">Clostridium thailandense</name>
    <dbReference type="NCBI Taxonomy" id="2794346"/>
    <lineage>
        <taxon>Bacteria</taxon>
        <taxon>Bacillati</taxon>
        <taxon>Bacillota</taxon>
        <taxon>Clostridia</taxon>
        <taxon>Eubacteriales</taxon>
        <taxon>Clostridiaceae</taxon>
        <taxon>Clostridium</taxon>
    </lineage>
</organism>
<proteinExistence type="inferred from homology"/>
<dbReference type="PANTHER" id="PTHR30244">
    <property type="entry name" value="TRANSAMINASE"/>
    <property type="match status" value="1"/>
</dbReference>
<dbReference type="PIRSF" id="PIRSF000390">
    <property type="entry name" value="PLP_StrS"/>
    <property type="match status" value="1"/>
</dbReference>
<dbReference type="NCBIfam" id="NF008687">
    <property type="entry name" value="PRK11706.1"/>
    <property type="match status" value="1"/>
</dbReference>
<dbReference type="FunFam" id="3.40.640.10:FF:000037">
    <property type="entry name" value="dTDP-4-amino-4,6-dideoxygalactose transaminase"/>
    <property type="match status" value="1"/>
</dbReference>
<sequence>MIPFNKSYITKNEEIYIRDTLLRGHTHGDGYYTKQVTKFMEKTFNIKKALMTTSCSSALDMSALLIDLKQGDEVILPSYTFVSTANDIVLRGAKPIFADICEDTLNIDPIDIERKITKKTKAIISVHYAGVACDMDYIMNIAKEYKLKVVEDAAQGVNSKYKGKYLGTIGDIGCYSFHSTKNYSSGEGGAILINNDETLIKRAEIIREKGTNRSQFIRGEVNKYSWVDIGSSYLPSDILAALLYAQFEKLDEIQKKRKKVYENYYDSLKDLEKQEKLRLPVIPQYCESNYHMFYILLNSENERNYLMDKLKEKGISAAFHYIPLHSSPMGLKLGYKQGDIPKTENLSSRILRLPMYAELKEADIKYIIENIEKILEN</sequence>
<protein>
    <submittedName>
        <fullName evidence="2">dTDP-4-amino-4,6-dideoxygalactose transaminase</fullName>
        <ecNumber evidence="2">2.6.1.59</ecNumber>
    </submittedName>
</protein>
<evidence type="ECO:0000256" key="1">
    <source>
        <dbReference type="RuleBase" id="RU004508"/>
    </source>
</evidence>
<keyword evidence="3" id="KW-1185">Reference proteome</keyword>
<reference evidence="2" key="1">
    <citation type="submission" date="2020-12" db="EMBL/GenBank/DDBJ databases">
        <title>Clostridium thailandense sp. nov., a novel acetogenic bacterium isolated from peat land soil in Thailand.</title>
        <authorList>
            <person name="Chaikitkaew S."/>
            <person name="Birkeland N.K."/>
        </authorList>
    </citation>
    <scope>NUCLEOTIDE SEQUENCE</scope>
    <source>
        <strain evidence="2">PL3</strain>
    </source>
</reference>
<dbReference type="EMBL" id="JAEEGC010000021">
    <property type="protein sequence ID" value="MBV7272248.1"/>
    <property type="molecule type" value="Genomic_DNA"/>
</dbReference>
<dbReference type="Proteomes" id="UP000694308">
    <property type="component" value="Unassembled WGS sequence"/>
</dbReference>
<keyword evidence="2" id="KW-0032">Aminotransferase</keyword>
<keyword evidence="1" id="KW-0663">Pyridoxal phosphate</keyword>
<dbReference type="NCBIfam" id="TIGR02379">
    <property type="entry name" value="ECA_wecE"/>
    <property type="match status" value="1"/>
</dbReference>
<dbReference type="RefSeq" id="WP_218319280.1">
    <property type="nucleotide sequence ID" value="NZ_JAEEGC010000021.1"/>
</dbReference>
<dbReference type="GO" id="GO:0030170">
    <property type="term" value="F:pyridoxal phosphate binding"/>
    <property type="evidence" value="ECO:0007669"/>
    <property type="project" value="TreeGrafter"/>
</dbReference>
<accession>A0A949TWI8</accession>
<dbReference type="InterPro" id="IPR012749">
    <property type="entry name" value="WecE-like"/>
</dbReference>
<dbReference type="AlphaFoldDB" id="A0A949TWI8"/>
<comment type="similarity">
    <text evidence="1">Belongs to the DegT/DnrJ/EryC1 family.</text>
</comment>
<dbReference type="InterPro" id="IPR000653">
    <property type="entry name" value="DegT/StrS_aminotransferase"/>
</dbReference>
<dbReference type="PANTHER" id="PTHR30244:SF34">
    <property type="entry name" value="DTDP-4-AMINO-4,6-DIDEOXYGALACTOSE TRANSAMINASE"/>
    <property type="match status" value="1"/>
</dbReference>
<comment type="caution">
    <text evidence="2">The sequence shown here is derived from an EMBL/GenBank/DDBJ whole genome shotgun (WGS) entry which is preliminary data.</text>
</comment>
<dbReference type="GO" id="GO:0000271">
    <property type="term" value="P:polysaccharide biosynthetic process"/>
    <property type="evidence" value="ECO:0007669"/>
    <property type="project" value="TreeGrafter"/>
</dbReference>